<dbReference type="InterPro" id="IPR002477">
    <property type="entry name" value="Peptidoglycan-bd-like"/>
</dbReference>
<name>A0A1W6CVV2_9RHOB</name>
<dbReference type="EMBL" id="CP020612">
    <property type="protein sequence ID" value="ARJ69013.1"/>
    <property type="molecule type" value="Genomic_DNA"/>
</dbReference>
<dbReference type="SUPFAM" id="SSF47090">
    <property type="entry name" value="PGBD-like"/>
    <property type="match status" value="4"/>
</dbReference>
<proteinExistence type="predicted"/>
<evidence type="ECO:0000259" key="3">
    <source>
        <dbReference type="Pfam" id="PF01471"/>
    </source>
</evidence>
<feature type="domain" description="Peptidoglycan binding-like" evidence="3">
    <location>
        <begin position="421"/>
        <end position="474"/>
    </location>
</feature>
<feature type="chain" id="PRO_5012642171" description="Peptidoglycan binding-like domain-containing protein" evidence="2">
    <location>
        <begin position="21"/>
        <end position="480"/>
    </location>
</feature>
<dbReference type="Gene3D" id="1.10.101.10">
    <property type="entry name" value="PGBD-like superfamily/PGBD"/>
    <property type="match status" value="4"/>
</dbReference>
<feature type="region of interest" description="Disordered" evidence="1">
    <location>
        <begin position="386"/>
        <end position="407"/>
    </location>
</feature>
<evidence type="ECO:0000313" key="4">
    <source>
        <dbReference type="EMBL" id="ARJ69013.1"/>
    </source>
</evidence>
<dbReference type="Proteomes" id="UP000193017">
    <property type="component" value="Chromosome"/>
</dbReference>
<feature type="region of interest" description="Disordered" evidence="1">
    <location>
        <begin position="101"/>
        <end position="154"/>
    </location>
</feature>
<dbReference type="InterPro" id="IPR036365">
    <property type="entry name" value="PGBD-like_sf"/>
</dbReference>
<dbReference type="Pfam" id="PF01471">
    <property type="entry name" value="PG_binding_1"/>
    <property type="match status" value="4"/>
</dbReference>
<feature type="domain" description="Peptidoglycan binding-like" evidence="3">
    <location>
        <begin position="243"/>
        <end position="291"/>
    </location>
</feature>
<reference evidence="4 5" key="1">
    <citation type="submission" date="2017-03" db="EMBL/GenBank/DDBJ databases">
        <title>Genome sequence of Paracoccus contaminans isolated from a water microcosm.</title>
        <authorList>
            <person name="Aurass P."/>
            <person name="Karste S."/>
            <person name="Trost E."/>
            <person name="Glaeser S.P."/>
            <person name="Kaempfer P."/>
            <person name="Flieger A."/>
        </authorList>
    </citation>
    <scope>NUCLEOTIDE SEQUENCE [LARGE SCALE GENOMIC DNA]</scope>
    <source>
        <strain evidence="5">RKI 16-01929T\LMG 29738T\CCM 8701T\CIP 111112T</strain>
    </source>
</reference>
<evidence type="ECO:0000313" key="5">
    <source>
        <dbReference type="Proteomes" id="UP000193017"/>
    </source>
</evidence>
<feature type="compositionally biased region" description="Pro residues" evidence="1">
    <location>
        <begin position="105"/>
        <end position="129"/>
    </location>
</feature>
<evidence type="ECO:0000256" key="2">
    <source>
        <dbReference type="SAM" id="SignalP"/>
    </source>
</evidence>
<feature type="domain" description="Peptidoglycan binding-like" evidence="3">
    <location>
        <begin position="329"/>
        <end position="384"/>
    </location>
</feature>
<gene>
    <name evidence="4" type="ORF">B0A89_04580</name>
</gene>
<feature type="signal peptide" evidence="2">
    <location>
        <begin position="1"/>
        <end position="20"/>
    </location>
</feature>
<keyword evidence="2" id="KW-0732">Signal</keyword>
<organism evidence="4 5">
    <name type="scientific">Paracoccus contaminans</name>
    <dbReference type="NCBI Taxonomy" id="1945662"/>
    <lineage>
        <taxon>Bacteria</taxon>
        <taxon>Pseudomonadati</taxon>
        <taxon>Pseudomonadota</taxon>
        <taxon>Alphaproteobacteria</taxon>
        <taxon>Rhodobacterales</taxon>
        <taxon>Paracoccaceae</taxon>
        <taxon>Paracoccus</taxon>
    </lineage>
</organism>
<dbReference type="KEGG" id="pcon:B0A89_04580"/>
<keyword evidence="5" id="KW-1185">Reference proteome</keyword>
<accession>A0A1W6CVV2</accession>
<protein>
    <recommendedName>
        <fullName evidence="3">Peptidoglycan binding-like domain-containing protein</fullName>
    </recommendedName>
</protein>
<sequence length="480" mass="48529">MSAAMAAVIGAAMLAGAATAQQAPVVVGGAAAPDGAAPSLSDEQQRWDLVSRQGTAEAYRGYLAAYPAGPHAAEARAMLGQLQAGAPVGGTLPVTVVPSPAAAPAAPPAPAPAAPPAASPAAPELPPGTSPAQAAQAEAAGSGGGAAAESALGLSTDTRRRVQLRLNALGHDTRGADGVFGSGTRRAITAWQRERGYAATGYLDAAQLRLLQQDGASVPAPPPAAVPAGDAAAETALDLTMTQRRIIQSRLTQLGHDTKGVDGRFGAGTRAAISAWQRASGVPATGYLTRADADAILNAGTTPVVTPAAPAPADESGAAAGELALNLTREDRTAMQRKLVAAGYDTRGVDGQFGSGSRRAIRAWQTARGEPATGYLTRAQAAALRGASAGPADKAPQDKAPQDGAGASAVDEIRLNLSSVERVEVQTRLDALGYDTRGIDGAFGSGTRAAIRKWQGDNALPVTGFLNRDQLQQLRVRRRD</sequence>
<dbReference type="InterPro" id="IPR036366">
    <property type="entry name" value="PGBDSf"/>
</dbReference>
<evidence type="ECO:0000256" key="1">
    <source>
        <dbReference type="SAM" id="MobiDB-lite"/>
    </source>
</evidence>
<dbReference type="AlphaFoldDB" id="A0A1W6CVV2"/>
<feature type="domain" description="Peptidoglycan binding-like" evidence="3">
    <location>
        <begin position="158"/>
        <end position="211"/>
    </location>
</feature>